<dbReference type="InterPro" id="IPR011990">
    <property type="entry name" value="TPR-like_helical_dom_sf"/>
</dbReference>
<sequence length="503" mass="56015">MKNKYIIAFAALAISFSGCTKLDEKLNGQIGNGGINAGNVPALLNASYTAMRNPYQGPWGWWSLQEFPSDEAIVPTRAGDWDDNGAWRALHLHRWAADHSRISDTFRDLNSVSYAATIVLNFNPTPLQAAQARFVRAFAQFSILDGWGQVPYREPGEDVSLPSKVRTAKDEIDYLIAELTAIIPILTDAPNYNANKDAAKMLLMKCYLNKGAFLNRTAPSFDAADMAKVITLADEIINTGKYQLTAKYYDNFAPANDKLSKENIFTSQNIGGSDAGAVKDMWVPPLHYNQNPNGYNGFSTLSDFYKKFEAADQRIGGAYAGMTNVSGVKVGFLVGQQYDQTGALLKDRRGNNLIFTPEVSIIERDPNHLEVAGIRVIKYPIDYVNASTNKAENDWVYYRYSDVLLMKAEAQLRTGLGSAALTIVNGLRTVRGASLFGSLTLDNLLDERGREFFWEGVRRQDLIRFGKFLTPWQEKPTDDPKYLVFPIPDNQLTNPNYVQNAGY</sequence>
<keyword evidence="4" id="KW-0472">Membrane</keyword>
<organism evidence="7 8">
    <name type="scientific">Pedobacter lusitanus</name>
    <dbReference type="NCBI Taxonomy" id="1503925"/>
    <lineage>
        <taxon>Bacteria</taxon>
        <taxon>Pseudomonadati</taxon>
        <taxon>Bacteroidota</taxon>
        <taxon>Sphingobacteriia</taxon>
        <taxon>Sphingobacteriales</taxon>
        <taxon>Sphingobacteriaceae</taxon>
        <taxon>Pedobacter</taxon>
    </lineage>
</organism>
<evidence type="ECO:0000256" key="4">
    <source>
        <dbReference type="ARBA" id="ARBA00023136"/>
    </source>
</evidence>
<name>A0A0D0FZW4_9SPHI</name>
<evidence type="ECO:0000256" key="1">
    <source>
        <dbReference type="ARBA" id="ARBA00004442"/>
    </source>
</evidence>
<dbReference type="Pfam" id="PF07980">
    <property type="entry name" value="SusD_RagB"/>
    <property type="match status" value="1"/>
</dbReference>
<feature type="domain" description="RagB/SusD" evidence="6">
    <location>
        <begin position="243"/>
        <end position="478"/>
    </location>
</feature>
<evidence type="ECO:0000256" key="2">
    <source>
        <dbReference type="ARBA" id="ARBA00006275"/>
    </source>
</evidence>
<gene>
    <name evidence="7" type="ORF">TH53_05770</name>
</gene>
<evidence type="ECO:0000313" key="7">
    <source>
        <dbReference type="EMBL" id="KIO78099.1"/>
    </source>
</evidence>
<evidence type="ECO:0000313" key="8">
    <source>
        <dbReference type="Proteomes" id="UP000032049"/>
    </source>
</evidence>
<dbReference type="GO" id="GO:0009279">
    <property type="term" value="C:cell outer membrane"/>
    <property type="evidence" value="ECO:0007669"/>
    <property type="project" value="UniProtKB-SubCell"/>
</dbReference>
<proteinExistence type="inferred from homology"/>
<dbReference type="SUPFAM" id="SSF48452">
    <property type="entry name" value="TPR-like"/>
    <property type="match status" value="1"/>
</dbReference>
<dbReference type="RefSeq" id="WP_041879454.1">
    <property type="nucleotide sequence ID" value="NZ_CP157278.1"/>
</dbReference>
<dbReference type="Gene3D" id="1.25.40.390">
    <property type="match status" value="1"/>
</dbReference>
<comment type="caution">
    <text evidence="7">The sequence shown here is derived from an EMBL/GenBank/DDBJ whole genome shotgun (WGS) entry which is preliminary data.</text>
</comment>
<reference evidence="7 8" key="1">
    <citation type="submission" date="2015-01" db="EMBL/GenBank/DDBJ databases">
        <title>Draft genome sequence of Pedobacter sp. NL19 isolated from sludge of an effluent treatment pond in an abandoned uranium mine.</title>
        <authorList>
            <person name="Santos T."/>
            <person name="Caetano T."/>
            <person name="Covas C."/>
            <person name="Cruz A."/>
            <person name="Mendo S."/>
        </authorList>
    </citation>
    <scope>NUCLEOTIDE SEQUENCE [LARGE SCALE GENOMIC DNA]</scope>
    <source>
        <strain evidence="7 8">NL19</strain>
    </source>
</reference>
<keyword evidence="3" id="KW-0732">Signal</keyword>
<evidence type="ECO:0000256" key="3">
    <source>
        <dbReference type="ARBA" id="ARBA00022729"/>
    </source>
</evidence>
<dbReference type="Proteomes" id="UP000032049">
    <property type="component" value="Unassembled WGS sequence"/>
</dbReference>
<accession>A0A0D0FZW4</accession>
<dbReference type="EMBL" id="JXRA01000024">
    <property type="protein sequence ID" value="KIO78099.1"/>
    <property type="molecule type" value="Genomic_DNA"/>
</dbReference>
<keyword evidence="5" id="KW-0998">Cell outer membrane</keyword>
<dbReference type="InterPro" id="IPR012944">
    <property type="entry name" value="SusD_RagB_dom"/>
</dbReference>
<comment type="subcellular location">
    <subcellularLocation>
        <location evidence="1">Cell outer membrane</location>
    </subcellularLocation>
</comment>
<evidence type="ECO:0000259" key="6">
    <source>
        <dbReference type="Pfam" id="PF07980"/>
    </source>
</evidence>
<comment type="similarity">
    <text evidence="2">Belongs to the SusD family.</text>
</comment>
<evidence type="ECO:0000256" key="5">
    <source>
        <dbReference type="ARBA" id="ARBA00023237"/>
    </source>
</evidence>
<keyword evidence="8" id="KW-1185">Reference proteome</keyword>
<dbReference type="AlphaFoldDB" id="A0A0D0FZW4"/>
<dbReference type="OrthoDB" id="9783641at2"/>
<dbReference type="STRING" id="1503925.TH53_05770"/>
<protein>
    <submittedName>
        <fullName evidence="7">Carbohydrate-binding protein SusD</fullName>
    </submittedName>
</protein>
<dbReference type="PROSITE" id="PS51257">
    <property type="entry name" value="PROKAR_LIPOPROTEIN"/>
    <property type="match status" value="1"/>
</dbReference>